<dbReference type="RefSeq" id="WP_227569311.1">
    <property type="nucleotide sequence ID" value="NZ_CP101988.1"/>
</dbReference>
<dbReference type="InterPro" id="IPR013784">
    <property type="entry name" value="Carb-bd-like_fold"/>
</dbReference>
<dbReference type="EMBL" id="CP101988">
    <property type="protein sequence ID" value="UUI73985.1"/>
    <property type="molecule type" value="Genomic_DNA"/>
</dbReference>
<dbReference type="Gene3D" id="2.60.40.1120">
    <property type="entry name" value="Carboxypeptidase-like, regulatory domain"/>
    <property type="match status" value="5"/>
</dbReference>
<evidence type="ECO:0000313" key="2">
    <source>
        <dbReference type="EMBL" id="UUI73985.1"/>
    </source>
</evidence>
<sequence length="729" mass="72921">MRVLCAVDGVEAAPGSSVEIPLEVVNTGQVIEGVGLRAQGALEAFTHARPERVALFPDASGTLTAVVDVPASFPAGEHPLTLVVTGNDPAVPVGAHTVLLVVGARAELSVEADPAVARARRRADFVVEVVNKGNVLLDVTLRADDTDRTLRARVTPSAVSVAPGERARCTVEARGPRHLVGSDRDRPLRLEAMAADQQAVVPLVLRQRPLISRGLLTVLTLVAIVGMWAAVSLLGIRAVLGQDPLTRVAPASFFAASAAATEGSGGVAGAVPKDGAVAAGVGGVLSGTVRGAVDSQGVGRITVEVVRQGRHGPVVVSSAATQADGGYVVAGLLPGAYHLRFSAEGYDEVWYPQAPAMDAAGSVRATAREVTDGVDAVIAGHDGSLRGTVTLADEDEVVTVTARPAWAGAEELSPWETTAGPDGAYTLPALPAPGAYELTFSADGYAPTTLTERVLGGQERFVTDVRLGAGSGQITGRVTDGAAGLGGVAVSTTVDGQAVEVGTPTTGPVGAYVLAGLPTPGTYVLTFTKDGHASRTLVVDLGPGELRAGADVVMRGGAGAVTGRVSDASGAGLGGATVRLGGSSTASVVTTLTQGDVGSFMLTGLAAGSTHTITVELAGFAPATVPVEVGPDGRSAAVRVTLASAVGSVSGRVLSGGAAVGGATVEVTDGRLSWRTTSASGTGAFTVGGLEPRRYTVRVVQGARVVGTALVTVTAGGVASQDIDLVAGT</sequence>
<keyword evidence="3" id="KW-1185">Reference proteome</keyword>
<name>A0ABY5KU62_9CELL</name>
<organism evidence="2 3">
    <name type="scientific">Cellulomonas chengniuliangii</name>
    <dbReference type="NCBI Taxonomy" id="2968084"/>
    <lineage>
        <taxon>Bacteria</taxon>
        <taxon>Bacillati</taxon>
        <taxon>Actinomycetota</taxon>
        <taxon>Actinomycetes</taxon>
        <taxon>Micrococcales</taxon>
        <taxon>Cellulomonadaceae</taxon>
        <taxon>Cellulomonas</taxon>
    </lineage>
</organism>
<protein>
    <submittedName>
        <fullName evidence="2">Carboxypeptidase regulatory-like domain-containing protein</fullName>
    </submittedName>
</protein>
<dbReference type="InterPro" id="IPR008969">
    <property type="entry name" value="CarboxyPept-like_regulatory"/>
</dbReference>
<evidence type="ECO:0000256" key="1">
    <source>
        <dbReference type="SAM" id="Phobius"/>
    </source>
</evidence>
<feature type="transmembrane region" description="Helical" evidence="1">
    <location>
        <begin position="215"/>
        <end position="240"/>
    </location>
</feature>
<evidence type="ECO:0000313" key="3">
    <source>
        <dbReference type="Proteomes" id="UP001316189"/>
    </source>
</evidence>
<keyword evidence="1" id="KW-0472">Membrane</keyword>
<gene>
    <name evidence="2" type="ORF">NP064_09015</name>
</gene>
<dbReference type="Proteomes" id="UP001316189">
    <property type="component" value="Chromosome"/>
</dbReference>
<keyword evidence="1" id="KW-0812">Transmembrane</keyword>
<accession>A0ABY5KU62</accession>
<reference evidence="2 3" key="1">
    <citation type="submission" date="2022-07" db="EMBL/GenBank/DDBJ databases">
        <title>Novel species in genus cellulomonas.</title>
        <authorList>
            <person name="Ye L."/>
        </authorList>
    </citation>
    <scope>NUCLEOTIDE SEQUENCE [LARGE SCALE GENOMIC DNA]</scope>
    <source>
        <strain evidence="3">zg-Y338</strain>
    </source>
</reference>
<keyword evidence="1" id="KW-1133">Transmembrane helix</keyword>
<proteinExistence type="predicted"/>
<dbReference type="Pfam" id="PF13620">
    <property type="entry name" value="CarboxypepD_reg"/>
    <property type="match status" value="3"/>
</dbReference>
<dbReference type="SUPFAM" id="SSF49452">
    <property type="entry name" value="Starch-binding domain-like"/>
    <property type="match status" value="4"/>
</dbReference>
<dbReference type="SUPFAM" id="SSF49464">
    <property type="entry name" value="Carboxypeptidase regulatory domain-like"/>
    <property type="match status" value="1"/>
</dbReference>